<feature type="transmembrane region" description="Helical" evidence="9">
    <location>
        <begin position="50"/>
        <end position="75"/>
    </location>
</feature>
<evidence type="ECO:0000256" key="2">
    <source>
        <dbReference type="ARBA" id="ARBA00004953"/>
    </source>
</evidence>
<comment type="similarity">
    <text evidence="3 9">Belongs to the CobD/CbiB family.</text>
</comment>
<keyword evidence="4 9" id="KW-1003">Cell membrane</keyword>
<feature type="transmembrane region" description="Helical" evidence="9">
    <location>
        <begin position="299"/>
        <end position="322"/>
    </location>
</feature>
<reference evidence="10" key="1">
    <citation type="submission" date="2019-01" db="EMBL/GenBank/DDBJ databases">
        <authorList>
            <consortium name="Genoscope - CEA"/>
            <person name="William W."/>
        </authorList>
    </citation>
    <scope>NUCLEOTIDE SEQUENCE</scope>
    <source>
        <strain evidence="10">CR-1</strain>
    </source>
</reference>
<evidence type="ECO:0000256" key="1">
    <source>
        <dbReference type="ARBA" id="ARBA00004651"/>
    </source>
</evidence>
<comment type="pathway">
    <text evidence="2 9">Cofactor biosynthesis; adenosylcobalamin biosynthesis.</text>
</comment>
<sequence length="325" mass="34845">MADFFWASCVIPMAFLMDICLGDPRGLPHPIRWMGRAIVFFEPVFRRAPFGLVFSGGLFAAFLTASAWLVAWGFLAMAGAVHPGVKTALEIVLIYYCLSAASLANAALEIKDALNAGDTGLARKRLALVVGRDVTHYQAGDISRAAVETVSENLVDGVVAPLFFAALGGAPLAAAYKMANTLDSMVGYRNDRYMEFGRISARLDDLLNFLPARLSLPFIAASVQTLMGRNGARSFKTAVLEARRHSSPNAGYPEAAFAGGLGIRLGGADRYGGRLLKKPHFGEKFPGPSPAHIPMACDIMLLSSFFLAVFSWALSWAPGLFFGAT</sequence>
<gene>
    <name evidence="9 10" type="primary">cobD</name>
    <name evidence="10" type="ORF">EPICR_20244</name>
</gene>
<evidence type="ECO:0000256" key="6">
    <source>
        <dbReference type="ARBA" id="ARBA00022692"/>
    </source>
</evidence>
<organism evidence="10">
    <name type="scientific">uncultured Desulfobacteraceae bacterium</name>
    <dbReference type="NCBI Taxonomy" id="218296"/>
    <lineage>
        <taxon>Bacteria</taxon>
        <taxon>Pseudomonadati</taxon>
        <taxon>Thermodesulfobacteriota</taxon>
        <taxon>Desulfobacteria</taxon>
        <taxon>Desulfobacterales</taxon>
        <taxon>Desulfobacteraceae</taxon>
        <taxon>environmental samples</taxon>
    </lineage>
</organism>
<comment type="caution">
    <text evidence="9">Lacks conserved residue(s) required for the propagation of feature annotation.</text>
</comment>
<accession>A0A484HGG8</accession>
<feature type="transmembrane region" description="Helical" evidence="9">
    <location>
        <begin position="158"/>
        <end position="176"/>
    </location>
</feature>
<dbReference type="InterPro" id="IPR004485">
    <property type="entry name" value="Cobalamin_biosynth_CobD/CbiB"/>
</dbReference>
<dbReference type="HAMAP" id="MF_00024">
    <property type="entry name" value="CobD_CbiB"/>
    <property type="match status" value="1"/>
</dbReference>
<name>A0A484HGG8_9BACT</name>
<keyword evidence="5 9" id="KW-0169">Cobalamin biosynthesis</keyword>
<keyword evidence="6 9" id="KW-0812">Transmembrane</keyword>
<dbReference type="GO" id="GO:0015420">
    <property type="term" value="F:ABC-type vitamin B12 transporter activity"/>
    <property type="evidence" value="ECO:0007669"/>
    <property type="project" value="UniProtKB-UniRule"/>
</dbReference>
<dbReference type="UniPathway" id="UPA00148"/>
<comment type="subcellular location">
    <subcellularLocation>
        <location evidence="1 9">Cell membrane</location>
        <topology evidence="1 9">Multi-pass membrane protein</topology>
    </subcellularLocation>
</comment>
<dbReference type="PANTHER" id="PTHR34308:SF1">
    <property type="entry name" value="COBALAMIN BIOSYNTHESIS PROTEIN CBIB"/>
    <property type="match status" value="1"/>
</dbReference>
<comment type="function">
    <text evidence="9">Converts cobyric acid to cobinamide by the addition of aminopropanol on the F carboxylic group.</text>
</comment>
<proteinExistence type="inferred from homology"/>
<evidence type="ECO:0000256" key="8">
    <source>
        <dbReference type="ARBA" id="ARBA00023136"/>
    </source>
</evidence>
<dbReference type="PANTHER" id="PTHR34308">
    <property type="entry name" value="COBALAMIN BIOSYNTHESIS PROTEIN CBIB"/>
    <property type="match status" value="1"/>
</dbReference>
<keyword evidence="7 9" id="KW-1133">Transmembrane helix</keyword>
<dbReference type="GO" id="GO:0048472">
    <property type="term" value="F:threonine-phosphate decarboxylase activity"/>
    <property type="evidence" value="ECO:0007669"/>
    <property type="project" value="InterPro"/>
</dbReference>
<feature type="transmembrane region" description="Helical" evidence="9">
    <location>
        <begin position="87"/>
        <end position="108"/>
    </location>
</feature>
<dbReference type="AlphaFoldDB" id="A0A484HGG8"/>
<dbReference type="NCBIfam" id="TIGR00380">
    <property type="entry name" value="cobal_cbiB"/>
    <property type="match status" value="1"/>
</dbReference>
<evidence type="ECO:0000256" key="5">
    <source>
        <dbReference type="ARBA" id="ARBA00022573"/>
    </source>
</evidence>
<dbReference type="GO" id="GO:0005886">
    <property type="term" value="C:plasma membrane"/>
    <property type="evidence" value="ECO:0007669"/>
    <property type="project" value="UniProtKB-SubCell"/>
</dbReference>
<evidence type="ECO:0000313" key="10">
    <source>
        <dbReference type="EMBL" id="VEN73775.1"/>
    </source>
</evidence>
<evidence type="ECO:0000256" key="7">
    <source>
        <dbReference type="ARBA" id="ARBA00022989"/>
    </source>
</evidence>
<keyword evidence="8 9" id="KW-0472">Membrane</keyword>
<evidence type="ECO:0000256" key="9">
    <source>
        <dbReference type="HAMAP-Rule" id="MF_00024"/>
    </source>
</evidence>
<evidence type="ECO:0000256" key="3">
    <source>
        <dbReference type="ARBA" id="ARBA00006263"/>
    </source>
</evidence>
<evidence type="ECO:0000256" key="4">
    <source>
        <dbReference type="ARBA" id="ARBA00022475"/>
    </source>
</evidence>
<dbReference type="Pfam" id="PF03186">
    <property type="entry name" value="CobD_Cbib"/>
    <property type="match status" value="1"/>
</dbReference>
<dbReference type="EMBL" id="CAACVI010000012">
    <property type="protein sequence ID" value="VEN73775.1"/>
    <property type="molecule type" value="Genomic_DNA"/>
</dbReference>
<dbReference type="GO" id="GO:0009236">
    <property type="term" value="P:cobalamin biosynthetic process"/>
    <property type="evidence" value="ECO:0007669"/>
    <property type="project" value="UniProtKB-UniRule"/>
</dbReference>
<protein>
    <recommendedName>
        <fullName evidence="9">Cobalamin biosynthesis protein CobD</fullName>
    </recommendedName>
</protein>